<accession>E3N6V2</accession>
<dbReference type="Proteomes" id="UP000008281">
    <property type="component" value="Unassembled WGS sequence"/>
</dbReference>
<reference evidence="2" key="1">
    <citation type="submission" date="2007-07" db="EMBL/GenBank/DDBJ databases">
        <title>PCAP assembly of the Caenorhabditis remanei genome.</title>
        <authorList>
            <consortium name="The Caenorhabditis remanei Sequencing Consortium"/>
            <person name="Wilson R.K."/>
        </authorList>
    </citation>
    <scope>NUCLEOTIDE SEQUENCE [LARGE SCALE GENOMIC DNA]</scope>
    <source>
        <strain evidence="2">PB4641</strain>
    </source>
</reference>
<dbReference type="AlphaFoldDB" id="E3N6V2"/>
<proteinExistence type="predicted"/>
<gene>
    <name evidence="2" type="ORF">CRE_08486</name>
</gene>
<evidence type="ECO:0000313" key="3">
    <source>
        <dbReference type="Proteomes" id="UP000008281"/>
    </source>
</evidence>
<keyword evidence="1" id="KW-0175">Coiled coil</keyword>
<name>E3N6V2_CAERE</name>
<protein>
    <submittedName>
        <fullName evidence="2">Uncharacterized protein</fullName>
    </submittedName>
</protein>
<dbReference type="HOGENOM" id="CLU_683780_0_0_1"/>
<organism evidence="3">
    <name type="scientific">Caenorhabditis remanei</name>
    <name type="common">Caenorhabditis vulgaris</name>
    <dbReference type="NCBI Taxonomy" id="31234"/>
    <lineage>
        <taxon>Eukaryota</taxon>
        <taxon>Metazoa</taxon>
        <taxon>Ecdysozoa</taxon>
        <taxon>Nematoda</taxon>
        <taxon>Chromadorea</taxon>
        <taxon>Rhabditida</taxon>
        <taxon>Rhabditina</taxon>
        <taxon>Rhabditomorpha</taxon>
        <taxon>Rhabditoidea</taxon>
        <taxon>Rhabditidae</taxon>
        <taxon>Peloderinae</taxon>
        <taxon>Caenorhabditis</taxon>
    </lineage>
</organism>
<dbReference type="EMBL" id="DS268543">
    <property type="protein sequence ID" value="EFO88286.1"/>
    <property type="molecule type" value="Genomic_DNA"/>
</dbReference>
<feature type="coiled-coil region" evidence="1">
    <location>
        <begin position="245"/>
        <end position="318"/>
    </location>
</feature>
<evidence type="ECO:0000256" key="1">
    <source>
        <dbReference type="SAM" id="Coils"/>
    </source>
</evidence>
<keyword evidence="3" id="KW-1185">Reference proteome</keyword>
<evidence type="ECO:0000313" key="2">
    <source>
        <dbReference type="EMBL" id="EFO88286.1"/>
    </source>
</evidence>
<dbReference type="InParanoid" id="E3N6V2"/>
<sequence length="457" mass="52757">MLSHGIDAILGDNKNLQDAKVNLFKNQMKPILLSFLSPPLVSNCQQSRTTMSEFLKKFKDQEDSLKSKVGPIMIEYLADIIIMLIEQNETRLNYTGSPATAAFQKQWSDRMAVFRSTQQIHNAPIALQMLSDFTEKFKELSEKDQGCLWKFFNTQIVTLARLLIHEKESVRIKMSDHYYTELNKLGEENQQNKKIIEELKAAMTTSNTSIADEKIRFCKLEQEKSNLWSQLSKTQSRVGMQREEIGKTKLKMLKLEEEVKRLSDLLDQKNKEMINLRHATECYKNELEENLEQVAKQAEQLNNENQSLKDTMASLNIIVKTTAEYNQTEVEKPEKHMADNVCLIKQVRDQIEKKTNEIFVAYDKFEETGIATQNSEQLTNRVQVFLNEKHDSNYLSNNSHQFKGRNDCEIGRGDNEAKFMFSGPDSTNYNDSSICSQVYDNDGSEPPIKKFGKKPNR</sequence>